<dbReference type="OrthoDB" id="770454at2"/>
<proteinExistence type="predicted"/>
<accession>A0A419W6F5</accession>
<reference evidence="1 2" key="1">
    <citation type="submission" date="2018-09" db="EMBL/GenBank/DDBJ databases">
        <title>Genomic Encyclopedia of Archaeal and Bacterial Type Strains, Phase II (KMG-II): from individual species to whole genera.</title>
        <authorList>
            <person name="Goeker M."/>
        </authorList>
    </citation>
    <scope>NUCLEOTIDE SEQUENCE [LARGE SCALE GENOMIC DNA]</scope>
    <source>
        <strain evidence="1 2">DSM 27148</strain>
    </source>
</reference>
<gene>
    <name evidence="1" type="ORF">BC643_1396</name>
</gene>
<sequence length="75" mass="8685">MGYDALKLELIEWLSKLEDPETIEYLKIVKDSKNSNKDWWNDLSDSEKAGIARGLNDIQNEQTVAHEDVMKKYGL</sequence>
<comment type="caution">
    <text evidence="1">The sequence shown here is derived from an EMBL/GenBank/DDBJ whole genome shotgun (WGS) entry which is preliminary data.</text>
</comment>
<dbReference type="EMBL" id="RAPN01000001">
    <property type="protein sequence ID" value="RKD91047.1"/>
    <property type="molecule type" value="Genomic_DNA"/>
</dbReference>
<organism evidence="1 2">
    <name type="scientific">Mangrovibacterium diazotrophicum</name>
    <dbReference type="NCBI Taxonomy" id="1261403"/>
    <lineage>
        <taxon>Bacteria</taxon>
        <taxon>Pseudomonadati</taxon>
        <taxon>Bacteroidota</taxon>
        <taxon>Bacteroidia</taxon>
        <taxon>Marinilabiliales</taxon>
        <taxon>Prolixibacteraceae</taxon>
        <taxon>Mangrovibacterium</taxon>
    </lineage>
</organism>
<keyword evidence="2" id="KW-1185">Reference proteome</keyword>
<dbReference type="Proteomes" id="UP000283387">
    <property type="component" value="Unassembled WGS sequence"/>
</dbReference>
<evidence type="ECO:0000313" key="1">
    <source>
        <dbReference type="EMBL" id="RKD91047.1"/>
    </source>
</evidence>
<dbReference type="AlphaFoldDB" id="A0A419W6F5"/>
<dbReference type="RefSeq" id="WP_120272386.1">
    <property type="nucleotide sequence ID" value="NZ_RAPN01000001.1"/>
</dbReference>
<name>A0A419W6F5_9BACT</name>
<evidence type="ECO:0000313" key="2">
    <source>
        <dbReference type="Proteomes" id="UP000283387"/>
    </source>
</evidence>
<protein>
    <submittedName>
        <fullName evidence="1">Uncharacterized protein</fullName>
    </submittedName>
</protein>